<keyword evidence="2" id="KW-1185">Reference proteome</keyword>
<dbReference type="Pfam" id="PF07394">
    <property type="entry name" value="DUF1501"/>
    <property type="match status" value="1"/>
</dbReference>
<dbReference type="Proteomes" id="UP000190774">
    <property type="component" value="Unassembled WGS sequence"/>
</dbReference>
<dbReference type="PANTHER" id="PTHR43737:SF1">
    <property type="entry name" value="DUF1501 DOMAIN-CONTAINING PROTEIN"/>
    <property type="match status" value="1"/>
</dbReference>
<dbReference type="InterPro" id="IPR010869">
    <property type="entry name" value="DUF1501"/>
</dbReference>
<proteinExistence type="predicted"/>
<evidence type="ECO:0000313" key="2">
    <source>
        <dbReference type="Proteomes" id="UP000190774"/>
    </source>
</evidence>
<dbReference type="STRING" id="48467.SAMN02745166_00763"/>
<evidence type="ECO:0000313" key="1">
    <source>
        <dbReference type="EMBL" id="SKA81466.1"/>
    </source>
</evidence>
<accession>A0A1T4WVX8</accession>
<organism evidence="1 2">
    <name type="scientific">Prosthecobacter debontii</name>
    <dbReference type="NCBI Taxonomy" id="48467"/>
    <lineage>
        <taxon>Bacteria</taxon>
        <taxon>Pseudomonadati</taxon>
        <taxon>Verrucomicrobiota</taxon>
        <taxon>Verrucomicrobiia</taxon>
        <taxon>Verrucomicrobiales</taxon>
        <taxon>Verrucomicrobiaceae</taxon>
        <taxon>Prosthecobacter</taxon>
    </lineage>
</organism>
<sequence>MSSLTRRALLSKLAFAVSASKMEEESHTLIHVFLRGGADTLNLWVPYADDRYYHLRPSLAIKAPGTGSECAIRVNEHYGLHPAMKPLEAAFKEGRLGAVQSVGADNTSGSHFECQDQMEHGDSMLGIPAGGGWLGRFLRLQPTISASPLSAIAIGTTLPESLRGAPSASVLEHIEDISIRTPAGKNEPVITALNQLYGADVSLLGQRGIETLTLFRRVASLQHGNDTPAYGADYPKSPFGSGLREIARLVKARLGLKIACIDLGGWDTHFFQGNSSGQQAEQIQILAQGLAALELDLKDHRSRYTVMITTEFGRRVYENASLGTDHGRGFALMALGDRVHGGHVLGDWPIQADDDVNLNTPGPGGLVMETDYRHVFAEVLRGSLGLDHEQEHRLFPNFKAKPIGLMKATT</sequence>
<reference evidence="2" key="1">
    <citation type="submission" date="2017-02" db="EMBL/GenBank/DDBJ databases">
        <authorList>
            <person name="Varghese N."/>
            <person name="Submissions S."/>
        </authorList>
    </citation>
    <scope>NUCLEOTIDE SEQUENCE [LARGE SCALE GENOMIC DNA]</scope>
    <source>
        <strain evidence="2">ATCC 700200</strain>
    </source>
</reference>
<protein>
    <submittedName>
        <fullName evidence="1">Uncharacterized conserved protein, DUF1501 family</fullName>
    </submittedName>
</protein>
<dbReference type="PANTHER" id="PTHR43737">
    <property type="entry name" value="BLL7424 PROTEIN"/>
    <property type="match status" value="1"/>
</dbReference>
<dbReference type="AlphaFoldDB" id="A0A1T4WVX8"/>
<dbReference type="EMBL" id="FUYE01000002">
    <property type="protein sequence ID" value="SKA81466.1"/>
    <property type="molecule type" value="Genomic_DNA"/>
</dbReference>
<name>A0A1T4WVX8_9BACT</name>
<dbReference type="RefSeq" id="WP_078811967.1">
    <property type="nucleotide sequence ID" value="NZ_FUYE01000002.1"/>
</dbReference>
<dbReference type="OrthoDB" id="9779968at2"/>
<gene>
    <name evidence="1" type="ORF">SAMN02745166_00763</name>
</gene>